<dbReference type="Gene3D" id="1.10.443.10">
    <property type="entry name" value="Intergrase catalytic core"/>
    <property type="match status" value="1"/>
</dbReference>
<dbReference type="InterPro" id="IPR011010">
    <property type="entry name" value="DNA_brk_join_enz"/>
</dbReference>
<sequence>MIQGSDLGRDEPGSVATLGYPELLKTVNYVNPAQRLVGSARYYKSLRIDGLHYVHHVGNSTAIALCRPDHRTHHEGTSFLLSLLHQGRRVNTVARHAQNLKKFLDFLMLWDLEPTLAALNDSPLNPGGPYPLEVILEAFADYLRCIPKRVRFDNATGVPTYGIHWALLKAVPLNAHAQMEGKLSVLTDASYGLQAREWGEFPPGAIGLILFTACRYLEYLQNRTKRFSRLPLEQIPVKEVRARHSLIAGTAGPRTFFVFDVAKLARDAGVEGPAASYRAATPVGFNTVFTDDDADAFFELLDPYNRPLDRLLFSVLRYFGLRPGEAAAIQLDPTSLPRDLTNYHAARDSLRNLRGDIQFVQESGLAGTWVITTGWKTPASHRVVPLITHRMPTEAGSHPARRFPTQEEFTDLLYWALVQRQERLQGVRHDHGGLFVSGSNRGRGGAIDRKTVYRLFERYAEALYVQSQEHIDLRAYSPHTFRHLFATVLLRHYRRPLEDIRQWLGHSSVAVTRNTYIHWLPEAGDSPQRGLVAHMADTYEQQSQASQRAVDEDSR</sequence>
<comment type="caution">
    <text evidence="3">The sequence shown here is derived from an EMBL/GenBank/DDBJ whole genome shotgun (WGS) entry which is preliminary data.</text>
</comment>
<dbReference type="GO" id="GO:0015074">
    <property type="term" value="P:DNA integration"/>
    <property type="evidence" value="ECO:0007669"/>
    <property type="project" value="InterPro"/>
</dbReference>
<feature type="domain" description="Tyr recombinase" evidence="2">
    <location>
        <begin position="284"/>
        <end position="529"/>
    </location>
</feature>
<dbReference type="PANTHER" id="PTHR30349:SF64">
    <property type="entry name" value="PROPHAGE INTEGRASE INTD-RELATED"/>
    <property type="match status" value="1"/>
</dbReference>
<protein>
    <submittedName>
        <fullName evidence="3">Site-specific integrase</fullName>
    </submittedName>
</protein>
<evidence type="ECO:0000313" key="4">
    <source>
        <dbReference type="Proteomes" id="UP000533476"/>
    </source>
</evidence>
<dbReference type="EMBL" id="JABBVZ010000125">
    <property type="protein sequence ID" value="NMP24584.1"/>
    <property type="molecule type" value="Genomic_DNA"/>
</dbReference>
<reference evidence="3 4" key="1">
    <citation type="submission" date="2020-04" db="EMBL/GenBank/DDBJ databases">
        <authorList>
            <person name="Zhang R."/>
            <person name="Schippers A."/>
        </authorList>
    </citation>
    <scope>NUCLEOTIDE SEQUENCE [LARGE SCALE GENOMIC DNA]</scope>
    <source>
        <strain evidence="3 4">DSM 109850</strain>
    </source>
</reference>
<dbReference type="GO" id="GO:0006310">
    <property type="term" value="P:DNA recombination"/>
    <property type="evidence" value="ECO:0007669"/>
    <property type="project" value="UniProtKB-KW"/>
</dbReference>
<proteinExistence type="predicted"/>
<organism evidence="3 4">
    <name type="scientific">Sulfobacillus harzensis</name>
    <dbReference type="NCBI Taxonomy" id="2729629"/>
    <lineage>
        <taxon>Bacteria</taxon>
        <taxon>Bacillati</taxon>
        <taxon>Bacillota</taxon>
        <taxon>Clostridia</taxon>
        <taxon>Eubacteriales</taxon>
        <taxon>Clostridiales Family XVII. Incertae Sedis</taxon>
        <taxon>Sulfobacillus</taxon>
    </lineage>
</organism>
<gene>
    <name evidence="3" type="ORF">HIJ39_19920</name>
</gene>
<dbReference type="InterPro" id="IPR050090">
    <property type="entry name" value="Tyrosine_recombinase_XerCD"/>
</dbReference>
<dbReference type="Pfam" id="PF00589">
    <property type="entry name" value="Phage_integrase"/>
    <property type="match status" value="1"/>
</dbReference>
<keyword evidence="4" id="KW-1185">Reference proteome</keyword>
<dbReference type="AlphaFoldDB" id="A0A7Y0L773"/>
<dbReference type="PROSITE" id="PS51898">
    <property type="entry name" value="TYR_RECOMBINASE"/>
    <property type="match status" value="1"/>
</dbReference>
<keyword evidence="1" id="KW-0233">DNA recombination</keyword>
<dbReference type="CDD" id="cd00397">
    <property type="entry name" value="DNA_BRE_C"/>
    <property type="match status" value="1"/>
</dbReference>
<dbReference type="InterPro" id="IPR002104">
    <property type="entry name" value="Integrase_catalytic"/>
</dbReference>
<accession>A0A7Y0L773</accession>
<dbReference type="GO" id="GO:0003677">
    <property type="term" value="F:DNA binding"/>
    <property type="evidence" value="ECO:0007669"/>
    <property type="project" value="InterPro"/>
</dbReference>
<dbReference type="SUPFAM" id="SSF56349">
    <property type="entry name" value="DNA breaking-rejoining enzymes"/>
    <property type="match status" value="1"/>
</dbReference>
<dbReference type="Proteomes" id="UP000533476">
    <property type="component" value="Unassembled WGS sequence"/>
</dbReference>
<name>A0A7Y0L773_9FIRM</name>
<evidence type="ECO:0000256" key="1">
    <source>
        <dbReference type="ARBA" id="ARBA00023172"/>
    </source>
</evidence>
<dbReference type="PANTHER" id="PTHR30349">
    <property type="entry name" value="PHAGE INTEGRASE-RELATED"/>
    <property type="match status" value="1"/>
</dbReference>
<evidence type="ECO:0000313" key="3">
    <source>
        <dbReference type="EMBL" id="NMP24584.1"/>
    </source>
</evidence>
<dbReference type="InterPro" id="IPR013762">
    <property type="entry name" value="Integrase-like_cat_sf"/>
</dbReference>
<dbReference type="RefSeq" id="WP_169102793.1">
    <property type="nucleotide sequence ID" value="NZ_JABBVZ010000125.1"/>
</dbReference>
<evidence type="ECO:0000259" key="2">
    <source>
        <dbReference type="PROSITE" id="PS51898"/>
    </source>
</evidence>